<keyword evidence="2" id="KW-1185">Reference proteome</keyword>
<evidence type="ECO:0000313" key="1">
    <source>
        <dbReference type="EMBL" id="KZR99651.1"/>
    </source>
</evidence>
<accession>A0A164H340</accession>
<sequence length="240" mass="28215">KLGVVKMKMKEAETFIQKKIASHIPRFQKKRKPNDEPKRHKIHPEKADKLFQSLVKEEFITCQLNDIHTVPNRNAIIQEVADEYGIKNLKAFWEKLKEASALEAVKGGMCSEMKCVIMLESECDVEPSKPNSQKLDRDRRINIEDFKFGLDSFDEHNCLNVLYNPIYDSMSDLLKQKKIMFSKKYVKKQLGEEEYRRRKEKFESNQIAQLNLDKLDLDKLERVSLKFSDPLGKHDLERIN</sequence>
<feature type="non-terminal residue" evidence="1">
    <location>
        <position position="240"/>
    </location>
</feature>
<dbReference type="EMBL" id="LRGB01013039">
    <property type="protein sequence ID" value="KZR99651.1"/>
    <property type="molecule type" value="Genomic_DNA"/>
</dbReference>
<gene>
    <name evidence="1" type="ORF">APZ42_004399</name>
</gene>
<comment type="caution">
    <text evidence="1">The sequence shown here is derived from an EMBL/GenBank/DDBJ whole genome shotgun (WGS) entry which is preliminary data.</text>
</comment>
<dbReference type="AlphaFoldDB" id="A0A164H340"/>
<dbReference type="Proteomes" id="UP000076858">
    <property type="component" value="Unassembled WGS sequence"/>
</dbReference>
<feature type="non-terminal residue" evidence="1">
    <location>
        <position position="1"/>
    </location>
</feature>
<evidence type="ECO:0000313" key="2">
    <source>
        <dbReference type="Proteomes" id="UP000076858"/>
    </source>
</evidence>
<reference evidence="1 2" key="1">
    <citation type="submission" date="2016-03" db="EMBL/GenBank/DDBJ databases">
        <title>EvidentialGene: Evidence-directed Construction of Genes on Genomes.</title>
        <authorList>
            <person name="Gilbert D.G."/>
            <person name="Choi J.-H."/>
            <person name="Mockaitis K."/>
            <person name="Colbourne J."/>
            <person name="Pfrender M."/>
        </authorList>
    </citation>
    <scope>NUCLEOTIDE SEQUENCE [LARGE SCALE GENOMIC DNA]</scope>
    <source>
        <strain evidence="1 2">Xinb3</strain>
        <tissue evidence="1">Complete organism</tissue>
    </source>
</reference>
<proteinExistence type="predicted"/>
<organism evidence="1 2">
    <name type="scientific">Daphnia magna</name>
    <dbReference type="NCBI Taxonomy" id="35525"/>
    <lineage>
        <taxon>Eukaryota</taxon>
        <taxon>Metazoa</taxon>
        <taxon>Ecdysozoa</taxon>
        <taxon>Arthropoda</taxon>
        <taxon>Crustacea</taxon>
        <taxon>Branchiopoda</taxon>
        <taxon>Diplostraca</taxon>
        <taxon>Cladocera</taxon>
        <taxon>Anomopoda</taxon>
        <taxon>Daphniidae</taxon>
        <taxon>Daphnia</taxon>
    </lineage>
</organism>
<name>A0A164H340_9CRUS</name>
<protein>
    <submittedName>
        <fullName evidence="1">Uncharacterized protein</fullName>
    </submittedName>
</protein>